<dbReference type="EMBL" id="AOFD01000039">
    <property type="protein sequence ID" value="ELT43774.1"/>
    <property type="molecule type" value="Genomic_DNA"/>
</dbReference>
<dbReference type="InterPro" id="IPR050273">
    <property type="entry name" value="GppA/Ppx_hydrolase"/>
</dbReference>
<evidence type="ECO:0000256" key="2">
    <source>
        <dbReference type="ARBA" id="ARBA00022801"/>
    </source>
</evidence>
<dbReference type="InterPro" id="IPR043129">
    <property type="entry name" value="ATPase_NBD"/>
</dbReference>
<dbReference type="Gene3D" id="3.30.420.150">
    <property type="entry name" value="Exopolyphosphatase. Domain 2"/>
    <property type="match status" value="1"/>
</dbReference>
<proteinExistence type="inferred from homology"/>
<sequence>MPLGASRLTRDWLPDDPPTAKSVKELRRYIRATLKPAVREFDGLGRANVVAGTSKTFRSLARIAGAAPSDAGPYVKRELNATDLGIWAQRISAMKAEDRLHLPGVSEARAHQLLAGALVAEAALELFKFKKLRICPWALREGLILRRLDQLVFDGPLEPAPHITPPQAAGVAAIQ</sequence>
<dbReference type="FunFam" id="3.30.420.150:FF:000006">
    <property type="entry name" value="Ppx/GppA family phosphatase"/>
    <property type="match status" value="1"/>
</dbReference>
<feature type="domain" description="Ppx/GppA phosphatase N-terminal" evidence="3">
    <location>
        <begin position="2"/>
        <end position="149"/>
    </location>
</feature>
<comment type="similarity">
    <text evidence="1">Belongs to the GppA/Ppx family.</text>
</comment>
<dbReference type="Proteomes" id="UP000011189">
    <property type="component" value="Unassembled WGS sequence"/>
</dbReference>
<evidence type="ECO:0000313" key="5">
    <source>
        <dbReference type="Proteomes" id="UP000011189"/>
    </source>
</evidence>
<dbReference type="PANTHER" id="PTHR30005:SF0">
    <property type="entry name" value="RETROGRADE REGULATION PROTEIN 2"/>
    <property type="match status" value="1"/>
</dbReference>
<accession>L8TRA9</accession>
<reference evidence="5" key="1">
    <citation type="journal article" date="2013" name="Genome Announc.">
        <title>Draft Genome Sequence of the 2-Chloro-4-Nitrophenol-Degrading Bacterium Arthrobacter sp. Strain SJCon.</title>
        <authorList>
            <person name="Vikram S."/>
            <person name="Kumar S."/>
            <person name="Vaidya B."/>
            <person name="Pinnaka A.K."/>
            <person name="Raghava G.P."/>
        </authorList>
    </citation>
    <scope>NUCLEOTIDE SEQUENCE [LARGE SCALE GENOMIC DNA]</scope>
    <source>
        <strain evidence="5">SJCon</strain>
    </source>
</reference>
<dbReference type="GO" id="GO:0016462">
    <property type="term" value="F:pyrophosphatase activity"/>
    <property type="evidence" value="ECO:0007669"/>
    <property type="project" value="TreeGrafter"/>
</dbReference>
<evidence type="ECO:0000313" key="4">
    <source>
        <dbReference type="EMBL" id="ELT43774.1"/>
    </source>
</evidence>
<dbReference type="PATRIC" id="fig|683150.5.peg.3191"/>
<gene>
    <name evidence="4" type="ORF">G205_16267</name>
</gene>
<dbReference type="PANTHER" id="PTHR30005">
    <property type="entry name" value="EXOPOLYPHOSPHATASE"/>
    <property type="match status" value="1"/>
</dbReference>
<protein>
    <submittedName>
        <fullName evidence="4">Ppx/GppA phosphatase</fullName>
    </submittedName>
</protein>
<name>L8TRA9_9MICC</name>
<evidence type="ECO:0000256" key="1">
    <source>
        <dbReference type="ARBA" id="ARBA00007125"/>
    </source>
</evidence>
<dbReference type="InterPro" id="IPR003695">
    <property type="entry name" value="Ppx_GppA_N"/>
</dbReference>
<keyword evidence="2" id="KW-0378">Hydrolase</keyword>
<dbReference type="SUPFAM" id="SSF53067">
    <property type="entry name" value="Actin-like ATPase domain"/>
    <property type="match status" value="1"/>
</dbReference>
<dbReference type="Pfam" id="PF02541">
    <property type="entry name" value="Ppx-GppA"/>
    <property type="match status" value="1"/>
</dbReference>
<comment type="caution">
    <text evidence="4">The sequence shown here is derived from an EMBL/GenBank/DDBJ whole genome shotgun (WGS) entry which is preliminary data.</text>
</comment>
<keyword evidence="5" id="KW-1185">Reference proteome</keyword>
<evidence type="ECO:0000259" key="3">
    <source>
        <dbReference type="Pfam" id="PF02541"/>
    </source>
</evidence>
<organism evidence="4 5">
    <name type="scientific">Arthrobacter nitrophenolicus</name>
    <dbReference type="NCBI Taxonomy" id="683150"/>
    <lineage>
        <taxon>Bacteria</taxon>
        <taxon>Bacillati</taxon>
        <taxon>Actinomycetota</taxon>
        <taxon>Actinomycetes</taxon>
        <taxon>Micrococcales</taxon>
        <taxon>Micrococcaceae</taxon>
        <taxon>Arthrobacter</taxon>
    </lineage>
</organism>
<dbReference type="AlphaFoldDB" id="L8TRA9"/>